<reference evidence="3 4" key="1">
    <citation type="submission" date="2017-06" db="EMBL/GenBank/DDBJ databases">
        <title>Comparative genomic analysis of Ambrosia Fusariam Clade fungi.</title>
        <authorList>
            <person name="Stajich J.E."/>
            <person name="Carrillo J."/>
            <person name="Kijimoto T."/>
            <person name="Eskalen A."/>
            <person name="O'Donnell K."/>
            <person name="Kasson M."/>
        </authorList>
    </citation>
    <scope>NUCLEOTIDE SEQUENCE [LARGE SCALE GENOMIC DNA]</scope>
    <source>
        <strain evidence="3 4">NRRL62584</strain>
    </source>
</reference>
<organism evidence="3 4">
    <name type="scientific">Fusarium duplospermum</name>
    <dbReference type="NCBI Taxonomy" id="1325734"/>
    <lineage>
        <taxon>Eukaryota</taxon>
        <taxon>Fungi</taxon>
        <taxon>Dikarya</taxon>
        <taxon>Ascomycota</taxon>
        <taxon>Pezizomycotina</taxon>
        <taxon>Sordariomycetes</taxon>
        <taxon>Hypocreomycetidae</taxon>
        <taxon>Hypocreales</taxon>
        <taxon>Nectriaceae</taxon>
        <taxon>Fusarium</taxon>
        <taxon>Fusarium solani species complex</taxon>
    </lineage>
</organism>
<feature type="signal peptide" evidence="2">
    <location>
        <begin position="1"/>
        <end position="21"/>
    </location>
</feature>
<evidence type="ECO:0000256" key="2">
    <source>
        <dbReference type="SAM" id="SignalP"/>
    </source>
</evidence>
<dbReference type="EMBL" id="NKCI01000543">
    <property type="protein sequence ID" value="RSL40063.1"/>
    <property type="molecule type" value="Genomic_DNA"/>
</dbReference>
<evidence type="ECO:0000313" key="3">
    <source>
        <dbReference type="EMBL" id="RSL40063.1"/>
    </source>
</evidence>
<comment type="caution">
    <text evidence="3">The sequence shown here is derived from an EMBL/GenBank/DDBJ whole genome shotgun (WGS) entry which is preliminary data.</text>
</comment>
<keyword evidence="2" id="KW-0732">Signal</keyword>
<sequence>MRSFVALAALALSGSLDLAVAGPCRPSNTVSTSATGSATETSSGATSSSTETTGPRIIKNICQNGGFHDLNPEDPNTIPDYTTEGGVEGSTTGGYKGDGSNDNNCVKFTVSSTPTKHKRAVGDTASLSQELSNLNTATAYTVRFFYFILTAPTEQNICTLQGFIGSTQFFTTFIYSTGSSAFYNTALVSTNVPSSVAPLSIRASCSSGGIAALFVDSIFMSNQVTPQNINDYRLDFGDGDIREPVSSPTTVATTQEATTLSATESATETATESVTESATGTETASGSATESATEPATETETATESGSATESNTETESATGIETATESATETASETGTETDSATDSATATESATETASETATESATET</sequence>
<feature type="region of interest" description="Disordered" evidence="1">
    <location>
        <begin position="240"/>
        <end position="367"/>
    </location>
</feature>
<evidence type="ECO:0000256" key="1">
    <source>
        <dbReference type="SAM" id="MobiDB-lite"/>
    </source>
</evidence>
<dbReference type="OrthoDB" id="5388283at2759"/>
<protein>
    <submittedName>
        <fullName evidence="3">Uncharacterized protein</fullName>
    </submittedName>
</protein>
<proteinExistence type="predicted"/>
<feature type="compositionally biased region" description="Low complexity" evidence="1">
    <location>
        <begin position="31"/>
        <end position="54"/>
    </location>
</feature>
<feature type="compositionally biased region" description="Low complexity" evidence="1">
    <location>
        <begin position="249"/>
        <end position="367"/>
    </location>
</feature>
<dbReference type="STRING" id="1325734.A0A428NH32"/>
<feature type="chain" id="PRO_5019372640" evidence="2">
    <location>
        <begin position="22"/>
        <end position="367"/>
    </location>
</feature>
<feature type="region of interest" description="Disordered" evidence="1">
    <location>
        <begin position="22"/>
        <end position="54"/>
    </location>
</feature>
<dbReference type="AlphaFoldDB" id="A0A428NH32"/>
<accession>A0A428NH32</accession>
<gene>
    <name evidence="3" type="ORF">CEP54_016198</name>
</gene>
<keyword evidence="4" id="KW-1185">Reference proteome</keyword>
<feature type="non-terminal residue" evidence="3">
    <location>
        <position position="367"/>
    </location>
</feature>
<evidence type="ECO:0000313" key="4">
    <source>
        <dbReference type="Proteomes" id="UP000288168"/>
    </source>
</evidence>
<name>A0A428NH32_9HYPO</name>
<dbReference type="Proteomes" id="UP000288168">
    <property type="component" value="Unassembled WGS sequence"/>
</dbReference>